<sequence>MKLISIVIPCYNSQATIRKVVEMVMEEFKKMEQYECEFVLVNDGSPKDDTYGEIQRLGEDYANVKGVNLLRNFGQHNALMAALHYTSGDYILGMDDDMQTHPSQISKLIHKMEEGFDLVYGCYPKKKNSFLKNLSSKINEVSSRILLGRPKNIVSSNFWMITRQVRDEVIKYDSFNPYIDGIFYRTTHKIGNVEVEHFKREVGTSNYTLKKLLKLWLAYWNYSVIPLRISSVLGGISAAGGFLAALCIIIYKMIDPTVVVGWSSTMCIVVVFAGLILMVLGIIGEYLGKMILILNRTPQFIVRETINIADKDEKQ</sequence>
<dbReference type="InterPro" id="IPR029044">
    <property type="entry name" value="Nucleotide-diphossugar_trans"/>
</dbReference>
<dbReference type="EMBL" id="JAOQKE010000011">
    <property type="protein sequence ID" value="MCU6725615.1"/>
    <property type="molecule type" value="Genomic_DNA"/>
</dbReference>
<name>A0ABT2SMY0_9FIRM</name>
<keyword evidence="1" id="KW-1003">Cell membrane</keyword>
<gene>
    <name evidence="10" type="ORF">OCV47_09665</name>
</gene>
<keyword evidence="7 8" id="KW-0472">Membrane</keyword>
<keyword evidence="6 8" id="KW-1133">Transmembrane helix</keyword>
<dbReference type="InterPro" id="IPR001173">
    <property type="entry name" value="Glyco_trans_2-like"/>
</dbReference>
<evidence type="ECO:0000313" key="11">
    <source>
        <dbReference type="Proteomes" id="UP001652338"/>
    </source>
</evidence>
<keyword evidence="5" id="KW-0448">Lipopolysaccharide biosynthesis</keyword>
<dbReference type="InterPro" id="IPR050256">
    <property type="entry name" value="Glycosyltransferase_2"/>
</dbReference>
<dbReference type="PANTHER" id="PTHR48090">
    <property type="entry name" value="UNDECAPRENYL-PHOSPHATE 4-DEOXY-4-FORMAMIDO-L-ARABINOSE TRANSFERASE-RELATED"/>
    <property type="match status" value="1"/>
</dbReference>
<evidence type="ECO:0000256" key="1">
    <source>
        <dbReference type="ARBA" id="ARBA00022475"/>
    </source>
</evidence>
<evidence type="ECO:0000256" key="6">
    <source>
        <dbReference type="ARBA" id="ARBA00022989"/>
    </source>
</evidence>
<dbReference type="CDD" id="cd04187">
    <property type="entry name" value="DPM1_like_bac"/>
    <property type="match status" value="1"/>
</dbReference>
<keyword evidence="11" id="KW-1185">Reference proteome</keyword>
<dbReference type="Gene3D" id="3.90.550.10">
    <property type="entry name" value="Spore Coat Polysaccharide Biosynthesis Protein SpsA, Chain A"/>
    <property type="match status" value="1"/>
</dbReference>
<keyword evidence="4 8" id="KW-0812">Transmembrane</keyword>
<evidence type="ECO:0000259" key="9">
    <source>
        <dbReference type="Pfam" id="PF00535"/>
    </source>
</evidence>
<dbReference type="Pfam" id="PF00535">
    <property type="entry name" value="Glycos_transf_2"/>
    <property type="match status" value="1"/>
</dbReference>
<protein>
    <submittedName>
        <fullName evidence="10">Glycosyltransferase family 2 protein</fullName>
    </submittedName>
</protein>
<evidence type="ECO:0000256" key="2">
    <source>
        <dbReference type="ARBA" id="ARBA00022676"/>
    </source>
</evidence>
<feature type="domain" description="Glycosyltransferase 2-like" evidence="9">
    <location>
        <begin position="5"/>
        <end position="164"/>
    </location>
</feature>
<evidence type="ECO:0000256" key="4">
    <source>
        <dbReference type="ARBA" id="ARBA00022692"/>
    </source>
</evidence>
<dbReference type="Proteomes" id="UP001652338">
    <property type="component" value="Unassembled WGS sequence"/>
</dbReference>
<evidence type="ECO:0000313" key="10">
    <source>
        <dbReference type="EMBL" id="MCU6725615.1"/>
    </source>
</evidence>
<evidence type="ECO:0000256" key="3">
    <source>
        <dbReference type="ARBA" id="ARBA00022679"/>
    </source>
</evidence>
<keyword evidence="2" id="KW-0328">Glycosyltransferase</keyword>
<evidence type="ECO:0000256" key="7">
    <source>
        <dbReference type="ARBA" id="ARBA00023136"/>
    </source>
</evidence>
<reference evidence="10 11" key="1">
    <citation type="journal article" date="2021" name="ISME Commun">
        <title>Automated analysis of genomic sequences facilitates high-throughput and comprehensive description of bacteria.</title>
        <authorList>
            <person name="Hitch T.C.A."/>
        </authorList>
    </citation>
    <scope>NUCLEOTIDE SEQUENCE [LARGE SCALE GENOMIC DNA]</scope>
    <source>
        <strain evidence="10 11">Sanger_29</strain>
    </source>
</reference>
<dbReference type="SUPFAM" id="SSF53448">
    <property type="entry name" value="Nucleotide-diphospho-sugar transferases"/>
    <property type="match status" value="1"/>
</dbReference>
<keyword evidence="3" id="KW-0808">Transferase</keyword>
<dbReference type="PANTHER" id="PTHR48090:SF3">
    <property type="entry name" value="UNDECAPRENYL-PHOSPHATE 4-DEOXY-4-FORMAMIDO-L-ARABINOSE TRANSFERASE"/>
    <property type="match status" value="1"/>
</dbReference>
<dbReference type="RefSeq" id="WP_117448610.1">
    <property type="nucleotide sequence ID" value="NZ_JAOQKE010000011.1"/>
</dbReference>
<feature type="transmembrane region" description="Helical" evidence="8">
    <location>
        <begin position="260"/>
        <end position="283"/>
    </location>
</feature>
<organism evidence="10 11">
    <name type="scientific">Muricoprocola aceti</name>
    <dbReference type="NCBI Taxonomy" id="2981772"/>
    <lineage>
        <taxon>Bacteria</taxon>
        <taxon>Bacillati</taxon>
        <taxon>Bacillota</taxon>
        <taxon>Clostridia</taxon>
        <taxon>Lachnospirales</taxon>
        <taxon>Lachnospiraceae</taxon>
        <taxon>Muricoprocola</taxon>
    </lineage>
</organism>
<evidence type="ECO:0000256" key="5">
    <source>
        <dbReference type="ARBA" id="ARBA00022985"/>
    </source>
</evidence>
<accession>A0ABT2SMY0</accession>
<proteinExistence type="predicted"/>
<comment type="caution">
    <text evidence="10">The sequence shown here is derived from an EMBL/GenBank/DDBJ whole genome shotgun (WGS) entry which is preliminary data.</text>
</comment>
<feature type="transmembrane region" description="Helical" evidence="8">
    <location>
        <begin position="232"/>
        <end position="254"/>
    </location>
</feature>
<evidence type="ECO:0000256" key="8">
    <source>
        <dbReference type="SAM" id="Phobius"/>
    </source>
</evidence>